<reference evidence="2" key="1">
    <citation type="submission" date="2011-03" db="EMBL/GenBank/DDBJ databases">
        <title>The genome sequence of Vavraia culicis strain floridensis.</title>
        <authorList>
            <consortium name="The Broad Institute Genome Sequencing Platform"/>
            <person name="Cuomo C."/>
            <person name="Becnel J."/>
            <person name="Sanscrainte N."/>
            <person name="Young S.K."/>
            <person name="Zeng Q."/>
            <person name="Gargeya S."/>
            <person name="Fitzgerald M."/>
            <person name="Haas B."/>
            <person name="Abouelleil A."/>
            <person name="Alvarado L."/>
            <person name="Arachchi H.M."/>
            <person name="Berlin A."/>
            <person name="Chapman S.B."/>
            <person name="Gearin G."/>
            <person name="Goldberg J."/>
            <person name="Griggs A."/>
            <person name="Gujja S."/>
            <person name="Hansen M."/>
            <person name="Heiman D."/>
            <person name="Howarth C."/>
            <person name="Larimer J."/>
            <person name="Lui A."/>
            <person name="MacDonald P.J.P."/>
            <person name="McCowen C."/>
            <person name="Montmayeur A."/>
            <person name="Murphy C."/>
            <person name="Neiman D."/>
            <person name="Pearson M."/>
            <person name="Priest M."/>
            <person name="Roberts A."/>
            <person name="Saif S."/>
            <person name="Shea T."/>
            <person name="Sisk P."/>
            <person name="Stolte C."/>
            <person name="Sykes S."/>
            <person name="Wortman J."/>
            <person name="Nusbaum C."/>
            <person name="Birren B."/>
        </authorList>
    </citation>
    <scope>NUCLEOTIDE SEQUENCE [LARGE SCALE GENOMIC DNA]</scope>
    <source>
        <strain evidence="2">floridensis</strain>
    </source>
</reference>
<dbReference type="RefSeq" id="XP_008073829.1">
    <property type="nucleotide sequence ID" value="XM_008075638.1"/>
</dbReference>
<gene>
    <name evidence="1" type="ORF">VCUG_00809</name>
</gene>
<protein>
    <submittedName>
        <fullName evidence="1">Uncharacterized protein</fullName>
    </submittedName>
</protein>
<accession>L2GWI9</accession>
<evidence type="ECO:0000313" key="1">
    <source>
        <dbReference type="EMBL" id="ELA47727.1"/>
    </source>
</evidence>
<dbReference type="EMBL" id="GL877413">
    <property type="protein sequence ID" value="ELA47727.1"/>
    <property type="molecule type" value="Genomic_DNA"/>
</dbReference>
<dbReference type="VEuPathDB" id="MicrosporidiaDB:VCUG_00809"/>
<evidence type="ECO:0000313" key="2">
    <source>
        <dbReference type="Proteomes" id="UP000011081"/>
    </source>
</evidence>
<organism evidence="1 2">
    <name type="scientific">Vavraia culicis (isolate floridensis)</name>
    <name type="common">Microsporidian parasite</name>
    <dbReference type="NCBI Taxonomy" id="948595"/>
    <lineage>
        <taxon>Eukaryota</taxon>
        <taxon>Fungi</taxon>
        <taxon>Fungi incertae sedis</taxon>
        <taxon>Microsporidia</taxon>
        <taxon>Pleistophoridae</taxon>
        <taxon>Vavraia</taxon>
    </lineage>
</organism>
<keyword evidence="2" id="KW-1185">Reference proteome</keyword>
<dbReference type="InParanoid" id="L2GWI9"/>
<sequence>MWRSICLSFSFGTSIISRIEHIMLIRSTQIRTYGKNDNKTRKLQIYPKMLLRNCKNGQKDQQTYRTEYEHIFILTNYLIQTRTLTDRDNIKTIHIYFVVRICLRKPFLNT</sequence>
<dbReference type="AlphaFoldDB" id="L2GWI9"/>
<dbReference type="Proteomes" id="UP000011081">
    <property type="component" value="Unassembled WGS sequence"/>
</dbReference>
<proteinExistence type="predicted"/>
<dbReference type="GeneID" id="19878692"/>
<dbReference type="HOGENOM" id="CLU_2172965_0_0_1"/>
<name>L2GWI9_VAVCU</name>